<dbReference type="SUPFAM" id="SSF53756">
    <property type="entry name" value="UDP-Glycosyltransferase/glycogen phosphorylase"/>
    <property type="match status" value="1"/>
</dbReference>
<gene>
    <name evidence="2" type="ORF">VEZ01S_19_00510</name>
</gene>
<comment type="caution">
    <text evidence="2">The sequence shown here is derived from an EMBL/GenBank/DDBJ whole genome shotgun (WGS) entry which is preliminary data.</text>
</comment>
<dbReference type="InterPro" id="IPR001296">
    <property type="entry name" value="Glyco_trans_1"/>
</dbReference>
<keyword evidence="3" id="KW-1185">Reference proteome</keyword>
<sequence>MLHDIDIQVSTTNTNMRSKLNVETNKWLYLKNFRVKYYNETIIDKFSLSLAFNVWRDIKQADLVHIQSIFNTPTPISLIYAKILKKKVILSPRGSLGEWCLENGNRFKSYWLKYAIAPFLNDVIWHSTAQQEKNEILKIFPTARVEIIPNGIEYGKFQNYNPLTSKQYIEKFLNLDADAEKIVVSMGRIQKKKGFDILINSFVDVLNEYPESKLLIAGENEGELTKLLSLVNNLKLTEFVFFIGPISGQDKIDFLSNADLFVLPSHNENFGNVYVESLAVGTPIVASTNTPWCEVEDADCGKWVPNSIKETSHAMMKMLSKDRETMRRNAKTLAEKYDWKNVAVQFKKVYENMVGL</sequence>
<protein>
    <submittedName>
        <fullName evidence="2">Putative glycosyltransferase</fullName>
    </submittedName>
</protein>
<dbReference type="Gene3D" id="3.40.50.2000">
    <property type="entry name" value="Glycogen Phosphorylase B"/>
    <property type="match status" value="2"/>
</dbReference>
<dbReference type="Pfam" id="PF00534">
    <property type="entry name" value="Glycos_transf_1"/>
    <property type="match status" value="1"/>
</dbReference>
<feature type="domain" description="Glycosyl transferase family 1" evidence="1">
    <location>
        <begin position="177"/>
        <end position="331"/>
    </location>
</feature>
<dbReference type="RefSeq" id="WP_021713345.1">
    <property type="nucleotide sequence ID" value="NZ_BATM01000019.1"/>
</dbReference>
<dbReference type="Proteomes" id="UP000016562">
    <property type="component" value="Unassembled WGS sequence"/>
</dbReference>
<evidence type="ECO:0000313" key="3">
    <source>
        <dbReference type="Proteomes" id="UP000016562"/>
    </source>
</evidence>
<accession>U3AI79</accession>
<organism evidence="2 3">
    <name type="scientific">Vibrio ezurae NBRC 102218</name>
    <dbReference type="NCBI Taxonomy" id="1219080"/>
    <lineage>
        <taxon>Bacteria</taxon>
        <taxon>Pseudomonadati</taxon>
        <taxon>Pseudomonadota</taxon>
        <taxon>Gammaproteobacteria</taxon>
        <taxon>Vibrionales</taxon>
        <taxon>Vibrionaceae</taxon>
        <taxon>Vibrio</taxon>
    </lineage>
</organism>
<dbReference type="PANTHER" id="PTHR12526:SF637">
    <property type="entry name" value="GLYCOSYLTRANSFERASE EPSF-RELATED"/>
    <property type="match status" value="1"/>
</dbReference>
<evidence type="ECO:0000313" key="2">
    <source>
        <dbReference type="EMBL" id="GAD79636.1"/>
    </source>
</evidence>
<dbReference type="STRING" id="1219080.VEZ01S_19_00510"/>
<keyword evidence="2" id="KW-0808">Transferase</keyword>
<dbReference type="AlphaFoldDB" id="U3AI79"/>
<evidence type="ECO:0000259" key="1">
    <source>
        <dbReference type="Pfam" id="PF00534"/>
    </source>
</evidence>
<dbReference type="GO" id="GO:0016757">
    <property type="term" value="F:glycosyltransferase activity"/>
    <property type="evidence" value="ECO:0007669"/>
    <property type="project" value="InterPro"/>
</dbReference>
<proteinExistence type="predicted"/>
<dbReference type="eggNOG" id="COG0438">
    <property type="taxonomic scope" value="Bacteria"/>
</dbReference>
<dbReference type="GO" id="GO:1901135">
    <property type="term" value="P:carbohydrate derivative metabolic process"/>
    <property type="evidence" value="ECO:0007669"/>
    <property type="project" value="UniProtKB-ARBA"/>
</dbReference>
<dbReference type="EMBL" id="BATM01000019">
    <property type="protein sequence ID" value="GAD79636.1"/>
    <property type="molecule type" value="Genomic_DNA"/>
</dbReference>
<reference evidence="2 3" key="1">
    <citation type="submission" date="2013-09" db="EMBL/GenBank/DDBJ databases">
        <title>Whole genome shotgun sequence of Vibrio ezurae NBRC 102218.</title>
        <authorList>
            <person name="Yoshida I."/>
            <person name="Hosoyama A."/>
            <person name="Numata M."/>
            <person name="Hashimoto M."/>
            <person name="Hosoyama Y."/>
            <person name="Tsuchikane K."/>
            <person name="Noguchi M."/>
            <person name="Hirakata S."/>
            <person name="Ichikawa N."/>
            <person name="Ohji S."/>
            <person name="Yamazoe A."/>
            <person name="Fujita N."/>
        </authorList>
    </citation>
    <scope>NUCLEOTIDE SEQUENCE [LARGE SCALE GENOMIC DNA]</scope>
    <source>
        <strain evidence="2 3">NBRC 102218</strain>
    </source>
</reference>
<name>U3AI79_9VIBR</name>
<dbReference type="PANTHER" id="PTHR12526">
    <property type="entry name" value="GLYCOSYLTRANSFERASE"/>
    <property type="match status" value="1"/>
</dbReference>